<dbReference type="SUPFAM" id="SSF52540">
    <property type="entry name" value="P-loop containing nucleoside triphosphate hydrolases"/>
    <property type="match status" value="1"/>
</dbReference>
<sequence>MTYSQPVFAEPDALTLDAQLYAVLSQAELPAEVKAKAKRLHARLTRPIQVVVLGAKNSGKSAMLDVLLGQRVGGGCSGLPMVELVYGPNPLVSFETETGLGKAKQGHISDHPPPRGAICGRQQLPHPLLREVSFTEVRLAGGVEQQGTILRHAVKFADVILWCSADFDPVEEQLWANHGAQKSGSSFLVLTKADQQVMRASLPQTLKRLAPTVSEQFIGLYPLAAEQALQARDREINQSLWRSSGGKRLSEDLRRRIAEGRRATQDQAEAFLWQIGFANTPAHTKPQAIKPLRCEDAEPQVVEGGVTRSQNGSNQAQPVLQQALGRLQQQAEEMLEQSGETPETTAVLDQCLVAVRDLAETLLASPVQDPQLLAAQEASQEGEEMLMLLQLEQNEDAAVDAVTLLLQLKKELAEPPQASPLNQGGCA</sequence>
<evidence type="ECO:0008006" key="3">
    <source>
        <dbReference type="Google" id="ProtNLM"/>
    </source>
</evidence>
<evidence type="ECO:0000313" key="2">
    <source>
        <dbReference type="Proteomes" id="UP000436694"/>
    </source>
</evidence>
<dbReference type="RefSeq" id="WP_153548569.1">
    <property type="nucleotide sequence ID" value="NZ_WIXK01000007.1"/>
</dbReference>
<reference evidence="1 2" key="1">
    <citation type="submission" date="2019-10" db="EMBL/GenBank/DDBJ databases">
        <title>Epibacterium sp. nov., isolated from seawater.</title>
        <authorList>
            <person name="Zhang X."/>
            <person name="Li N."/>
        </authorList>
    </citation>
    <scope>NUCLEOTIDE SEQUENCE [LARGE SCALE GENOMIC DNA]</scope>
    <source>
        <strain evidence="1 2">SM1969</strain>
    </source>
</reference>
<organism evidence="1 2">
    <name type="scientific">Tritonibacter aquimaris</name>
    <dbReference type="NCBI Taxonomy" id="2663379"/>
    <lineage>
        <taxon>Bacteria</taxon>
        <taxon>Pseudomonadati</taxon>
        <taxon>Pseudomonadota</taxon>
        <taxon>Alphaproteobacteria</taxon>
        <taxon>Rhodobacterales</taxon>
        <taxon>Paracoccaceae</taxon>
        <taxon>Tritonibacter</taxon>
    </lineage>
</organism>
<keyword evidence="2" id="KW-1185">Reference proteome</keyword>
<protein>
    <recommendedName>
        <fullName evidence="3">G domain-containing protein</fullName>
    </recommendedName>
</protein>
<gene>
    <name evidence="1" type="ORF">GG681_13585</name>
</gene>
<accession>A0A844ARM2</accession>
<dbReference type="Proteomes" id="UP000436694">
    <property type="component" value="Unassembled WGS sequence"/>
</dbReference>
<name>A0A844ARM2_9RHOB</name>
<dbReference type="AlphaFoldDB" id="A0A844ARM2"/>
<evidence type="ECO:0000313" key="1">
    <source>
        <dbReference type="EMBL" id="MQY43673.1"/>
    </source>
</evidence>
<dbReference type="InterPro" id="IPR027417">
    <property type="entry name" value="P-loop_NTPase"/>
</dbReference>
<proteinExistence type="predicted"/>
<comment type="caution">
    <text evidence="1">The sequence shown here is derived from an EMBL/GenBank/DDBJ whole genome shotgun (WGS) entry which is preliminary data.</text>
</comment>
<dbReference type="EMBL" id="WIXK01000007">
    <property type="protein sequence ID" value="MQY43673.1"/>
    <property type="molecule type" value="Genomic_DNA"/>
</dbReference>